<dbReference type="InterPro" id="IPR058245">
    <property type="entry name" value="NreC/VraR/RcsB-like_REC"/>
</dbReference>
<comment type="caution">
    <text evidence="8">The sequence shown here is derived from an EMBL/GenBank/DDBJ whole genome shotgun (WGS) entry which is preliminary data.</text>
</comment>
<organism evidence="8 9">
    <name type="scientific">Mucilaginibacter straminoryzae</name>
    <dbReference type="NCBI Taxonomy" id="2932774"/>
    <lineage>
        <taxon>Bacteria</taxon>
        <taxon>Pseudomonadati</taxon>
        <taxon>Bacteroidota</taxon>
        <taxon>Sphingobacteriia</taxon>
        <taxon>Sphingobacteriales</taxon>
        <taxon>Sphingobacteriaceae</taxon>
        <taxon>Mucilaginibacter</taxon>
    </lineage>
</organism>
<evidence type="ECO:0000256" key="5">
    <source>
        <dbReference type="PROSITE-ProRule" id="PRU00169"/>
    </source>
</evidence>
<dbReference type="SMART" id="SM00421">
    <property type="entry name" value="HTH_LUXR"/>
    <property type="match status" value="1"/>
</dbReference>
<gene>
    <name evidence="8" type="ORF">MUY27_18710</name>
</gene>
<keyword evidence="1 5" id="KW-0597">Phosphoprotein</keyword>
<accession>A0A9X2BD64</accession>
<dbReference type="EMBL" id="JALJEJ010000012">
    <property type="protein sequence ID" value="MCJ8211757.1"/>
    <property type="molecule type" value="Genomic_DNA"/>
</dbReference>
<keyword evidence="2" id="KW-0805">Transcription regulation</keyword>
<feature type="domain" description="HTH luxR-type" evidence="6">
    <location>
        <begin position="144"/>
        <end position="209"/>
    </location>
</feature>
<reference evidence="8" key="1">
    <citation type="submission" date="2022-04" db="EMBL/GenBank/DDBJ databases">
        <title>Mucilaginibacter sp. RS28 isolated from freshwater.</title>
        <authorList>
            <person name="Ko S.-R."/>
        </authorList>
    </citation>
    <scope>NUCLEOTIDE SEQUENCE</scope>
    <source>
        <strain evidence="8">RS28</strain>
    </source>
</reference>
<feature type="modified residue" description="4-aspartylphosphate" evidence="5">
    <location>
        <position position="59"/>
    </location>
</feature>
<dbReference type="RefSeq" id="WP_245132657.1">
    <property type="nucleotide sequence ID" value="NZ_JALJEJ010000012.1"/>
</dbReference>
<dbReference type="CDD" id="cd06170">
    <property type="entry name" value="LuxR_C_like"/>
    <property type="match status" value="1"/>
</dbReference>
<dbReference type="AlphaFoldDB" id="A0A9X2BD64"/>
<dbReference type="Pfam" id="PF00196">
    <property type="entry name" value="GerE"/>
    <property type="match status" value="1"/>
</dbReference>
<dbReference type="PROSITE" id="PS50110">
    <property type="entry name" value="RESPONSE_REGULATORY"/>
    <property type="match status" value="1"/>
</dbReference>
<evidence type="ECO:0000313" key="8">
    <source>
        <dbReference type="EMBL" id="MCJ8211757.1"/>
    </source>
</evidence>
<keyword evidence="9" id="KW-1185">Reference proteome</keyword>
<dbReference type="InterPro" id="IPR000792">
    <property type="entry name" value="Tscrpt_reg_LuxR_C"/>
</dbReference>
<proteinExistence type="predicted"/>
<dbReference type="GO" id="GO:0000160">
    <property type="term" value="P:phosphorelay signal transduction system"/>
    <property type="evidence" value="ECO:0007669"/>
    <property type="project" value="InterPro"/>
</dbReference>
<dbReference type="Proteomes" id="UP001139450">
    <property type="component" value="Unassembled WGS sequence"/>
</dbReference>
<dbReference type="InterPro" id="IPR039420">
    <property type="entry name" value="WalR-like"/>
</dbReference>
<keyword evidence="3" id="KW-0238">DNA-binding</keyword>
<dbReference type="Pfam" id="PF00072">
    <property type="entry name" value="Response_reg"/>
    <property type="match status" value="1"/>
</dbReference>
<evidence type="ECO:0000313" key="9">
    <source>
        <dbReference type="Proteomes" id="UP001139450"/>
    </source>
</evidence>
<evidence type="ECO:0000256" key="3">
    <source>
        <dbReference type="ARBA" id="ARBA00023125"/>
    </source>
</evidence>
<dbReference type="PROSITE" id="PS50043">
    <property type="entry name" value="HTH_LUXR_2"/>
    <property type="match status" value="1"/>
</dbReference>
<name>A0A9X2BD64_9SPHI</name>
<dbReference type="PANTHER" id="PTHR43214:SF41">
    <property type="entry name" value="NITRATE_NITRITE RESPONSE REGULATOR PROTEIN NARP"/>
    <property type="match status" value="1"/>
</dbReference>
<evidence type="ECO:0000259" key="6">
    <source>
        <dbReference type="PROSITE" id="PS50043"/>
    </source>
</evidence>
<dbReference type="PRINTS" id="PR00038">
    <property type="entry name" value="HTHLUXR"/>
</dbReference>
<dbReference type="InterPro" id="IPR001789">
    <property type="entry name" value="Sig_transdc_resp-reg_receiver"/>
</dbReference>
<evidence type="ECO:0000256" key="4">
    <source>
        <dbReference type="ARBA" id="ARBA00023163"/>
    </source>
</evidence>
<dbReference type="CDD" id="cd17535">
    <property type="entry name" value="REC_NarL-like"/>
    <property type="match status" value="1"/>
</dbReference>
<protein>
    <submittedName>
        <fullName evidence="8">Response regulator transcription factor</fullName>
    </submittedName>
</protein>
<dbReference type="SUPFAM" id="SSF46894">
    <property type="entry name" value="C-terminal effector domain of the bipartite response regulators"/>
    <property type="match status" value="1"/>
</dbReference>
<dbReference type="SMART" id="SM00448">
    <property type="entry name" value="REC"/>
    <property type="match status" value="1"/>
</dbReference>
<evidence type="ECO:0000256" key="2">
    <source>
        <dbReference type="ARBA" id="ARBA00023015"/>
    </source>
</evidence>
<dbReference type="SUPFAM" id="SSF52172">
    <property type="entry name" value="CheY-like"/>
    <property type="match status" value="1"/>
</dbReference>
<evidence type="ECO:0000256" key="1">
    <source>
        <dbReference type="ARBA" id="ARBA00022553"/>
    </source>
</evidence>
<dbReference type="GO" id="GO:0006355">
    <property type="term" value="P:regulation of DNA-templated transcription"/>
    <property type="evidence" value="ECO:0007669"/>
    <property type="project" value="InterPro"/>
</dbReference>
<sequence length="213" mass="24484">MLTEPIDIVLVDDHRLFRSGIASLINQVPGYRVLFEASNGQELINKLTPKVKPQIILLDINMPEMDGFLTTQWLRKNYPDIKIIILSMFQDAEKVLGMVKLGVNGYLLKDAEPEEFETALKRVTENEFYYPAFVTKHLLSNFNKPAENVKLNSREIEFLKLVGTELTYKEIADKMCISARTVDGYRDQLFEKLNIKSRVGLVLYAIKNNLIEL</sequence>
<dbReference type="Gene3D" id="3.40.50.2300">
    <property type="match status" value="1"/>
</dbReference>
<feature type="domain" description="Response regulatory" evidence="7">
    <location>
        <begin position="7"/>
        <end position="124"/>
    </location>
</feature>
<dbReference type="InterPro" id="IPR016032">
    <property type="entry name" value="Sig_transdc_resp-reg_C-effctor"/>
</dbReference>
<dbReference type="InterPro" id="IPR011006">
    <property type="entry name" value="CheY-like_superfamily"/>
</dbReference>
<keyword evidence="4" id="KW-0804">Transcription</keyword>
<dbReference type="PANTHER" id="PTHR43214">
    <property type="entry name" value="TWO-COMPONENT RESPONSE REGULATOR"/>
    <property type="match status" value="1"/>
</dbReference>
<evidence type="ECO:0000259" key="7">
    <source>
        <dbReference type="PROSITE" id="PS50110"/>
    </source>
</evidence>
<dbReference type="GO" id="GO:0003677">
    <property type="term" value="F:DNA binding"/>
    <property type="evidence" value="ECO:0007669"/>
    <property type="project" value="UniProtKB-KW"/>
</dbReference>